<dbReference type="GO" id="GO:0003700">
    <property type="term" value="F:DNA-binding transcription factor activity"/>
    <property type="evidence" value="ECO:0007669"/>
    <property type="project" value="TreeGrafter"/>
</dbReference>
<evidence type="ECO:0000256" key="3">
    <source>
        <dbReference type="ARBA" id="ARBA00023163"/>
    </source>
</evidence>
<accession>A0A7T4T8Q6</accession>
<dbReference type="Pfam" id="PF00356">
    <property type="entry name" value="LacI"/>
    <property type="match status" value="1"/>
</dbReference>
<evidence type="ECO:0000313" key="5">
    <source>
        <dbReference type="EMBL" id="QQC64172.1"/>
    </source>
</evidence>
<keyword evidence="6" id="KW-1185">Reference proteome</keyword>
<sequence>MIPTIKDVAAHAGFSIATVSRAINAPHTVNPLTLDKVRQSIDALNFRPSPLGRQLRGERTRLIGVILPTLANPVFAECLQGIDELASAQGYRLMLMTTQYDAQRERHAIETLREQRVEGLVLTVTDADTHPLLDELDRAGLLYVLMHNDTVRRPSVSVDNRLAAYDGVRSLIAHGHRRILMLAGTLAASDRARQRHLGYAQAMQQAGLTPAPALEVDFNAEELAPSVLAHLTSGPNRPTALFCSNDLLAMVVMRGLRRARLRIPQDMSILGFDGLAMGELLSPPLASICAPNREIGCAAWRRLLARVTGNDDAGAHASLALTLPHSLREGATVAAISSRAESADRTSPHASAVIEWPLP</sequence>
<dbReference type="InterPro" id="IPR028082">
    <property type="entry name" value="Peripla_BP_I"/>
</dbReference>
<evidence type="ECO:0000256" key="2">
    <source>
        <dbReference type="ARBA" id="ARBA00023125"/>
    </source>
</evidence>
<dbReference type="CDD" id="cd01392">
    <property type="entry name" value="HTH_LacI"/>
    <property type="match status" value="1"/>
</dbReference>
<dbReference type="InterPro" id="IPR001761">
    <property type="entry name" value="Peripla_BP/Lac1_sug-bd_dom"/>
</dbReference>
<organism evidence="5 6">
    <name type="scientific">Paraburkholderia ginsengisoli</name>
    <dbReference type="NCBI Taxonomy" id="311231"/>
    <lineage>
        <taxon>Bacteria</taxon>
        <taxon>Pseudomonadati</taxon>
        <taxon>Pseudomonadota</taxon>
        <taxon>Betaproteobacteria</taxon>
        <taxon>Burkholderiales</taxon>
        <taxon>Burkholderiaceae</taxon>
        <taxon>Paraburkholderia</taxon>
    </lineage>
</organism>
<dbReference type="InterPro" id="IPR000843">
    <property type="entry name" value="HTH_LacI"/>
</dbReference>
<dbReference type="PROSITE" id="PS50932">
    <property type="entry name" value="HTH_LACI_2"/>
    <property type="match status" value="1"/>
</dbReference>
<evidence type="ECO:0000313" key="6">
    <source>
        <dbReference type="Proteomes" id="UP000595610"/>
    </source>
</evidence>
<keyword evidence="1" id="KW-0805">Transcription regulation</keyword>
<proteinExistence type="predicted"/>
<feature type="domain" description="HTH lacI-type" evidence="4">
    <location>
        <begin position="3"/>
        <end position="57"/>
    </location>
</feature>
<dbReference type="SUPFAM" id="SSF53822">
    <property type="entry name" value="Periplasmic binding protein-like I"/>
    <property type="match status" value="1"/>
</dbReference>
<name>A0A7T4T8Q6_9BURK</name>
<dbReference type="EMBL" id="CP066075">
    <property type="protein sequence ID" value="QQC64172.1"/>
    <property type="molecule type" value="Genomic_DNA"/>
</dbReference>
<dbReference type="Pfam" id="PF00532">
    <property type="entry name" value="Peripla_BP_1"/>
    <property type="match status" value="1"/>
</dbReference>
<dbReference type="SMART" id="SM00354">
    <property type="entry name" value="HTH_LACI"/>
    <property type="match status" value="1"/>
</dbReference>
<dbReference type="SUPFAM" id="SSF47413">
    <property type="entry name" value="lambda repressor-like DNA-binding domains"/>
    <property type="match status" value="1"/>
</dbReference>
<dbReference type="RefSeq" id="WP_042322496.1">
    <property type="nucleotide sequence ID" value="NZ_CP066075.1"/>
</dbReference>
<protein>
    <submittedName>
        <fullName evidence="5">LacI family DNA-binding transcriptional regulator</fullName>
    </submittedName>
</protein>
<keyword evidence="3" id="KW-0804">Transcription</keyword>
<evidence type="ECO:0000256" key="1">
    <source>
        <dbReference type="ARBA" id="ARBA00023015"/>
    </source>
</evidence>
<dbReference type="AlphaFoldDB" id="A0A7T4T8Q6"/>
<dbReference type="Gene3D" id="3.40.50.2300">
    <property type="match status" value="2"/>
</dbReference>
<dbReference type="GO" id="GO:0000976">
    <property type="term" value="F:transcription cis-regulatory region binding"/>
    <property type="evidence" value="ECO:0007669"/>
    <property type="project" value="TreeGrafter"/>
</dbReference>
<keyword evidence="2 5" id="KW-0238">DNA-binding</keyword>
<reference evidence="5 6" key="1">
    <citation type="submission" date="2020-12" db="EMBL/GenBank/DDBJ databases">
        <title>FDA dAtabase for Regulatory Grade micrObial Sequences (FDA-ARGOS): Supporting development and validation of Infectious Disease Dx tests.</title>
        <authorList>
            <person name="Nelson B."/>
            <person name="Plummer A."/>
            <person name="Tallon L."/>
            <person name="Sadzewicz L."/>
            <person name="Zhao X."/>
            <person name="Boylan J."/>
            <person name="Ott S."/>
            <person name="Bowen H."/>
            <person name="Vavikolanu K."/>
            <person name="Mehta A."/>
            <person name="Aluvathingal J."/>
            <person name="Nadendla S."/>
            <person name="Myers T."/>
            <person name="Yan Y."/>
            <person name="Sichtig H."/>
        </authorList>
    </citation>
    <scope>NUCLEOTIDE SEQUENCE [LARGE SCALE GENOMIC DNA]</scope>
    <source>
        <strain evidence="5 6">FDAARGOS_1049</strain>
    </source>
</reference>
<dbReference type="Proteomes" id="UP000595610">
    <property type="component" value="Chromosome 1"/>
</dbReference>
<gene>
    <name evidence="5" type="ORF">I6I06_01310</name>
</gene>
<evidence type="ECO:0000259" key="4">
    <source>
        <dbReference type="PROSITE" id="PS50932"/>
    </source>
</evidence>
<dbReference type="InterPro" id="IPR010982">
    <property type="entry name" value="Lambda_DNA-bd_dom_sf"/>
</dbReference>
<dbReference type="PANTHER" id="PTHR30146:SF109">
    <property type="entry name" value="HTH-TYPE TRANSCRIPTIONAL REGULATOR GALS"/>
    <property type="match status" value="1"/>
</dbReference>
<dbReference type="KEGG" id="pgis:I6I06_01310"/>
<dbReference type="Gene3D" id="1.10.260.40">
    <property type="entry name" value="lambda repressor-like DNA-binding domains"/>
    <property type="match status" value="1"/>
</dbReference>
<dbReference type="PANTHER" id="PTHR30146">
    <property type="entry name" value="LACI-RELATED TRANSCRIPTIONAL REPRESSOR"/>
    <property type="match status" value="1"/>
</dbReference>